<name>A0A914UV42_9BILA</name>
<evidence type="ECO:0000259" key="1">
    <source>
        <dbReference type="PROSITE" id="PS50041"/>
    </source>
</evidence>
<dbReference type="CDD" id="cd00037">
    <property type="entry name" value="CLECT"/>
    <property type="match status" value="1"/>
</dbReference>
<dbReference type="Pfam" id="PF00059">
    <property type="entry name" value="Lectin_C"/>
    <property type="match status" value="1"/>
</dbReference>
<dbReference type="InterPro" id="IPR016187">
    <property type="entry name" value="CTDL_fold"/>
</dbReference>
<dbReference type="SUPFAM" id="SSF56436">
    <property type="entry name" value="C-type lectin-like"/>
    <property type="match status" value="1"/>
</dbReference>
<dbReference type="PANTHER" id="PTHR22803">
    <property type="entry name" value="MANNOSE, PHOSPHOLIPASE, LECTIN RECEPTOR RELATED"/>
    <property type="match status" value="1"/>
</dbReference>
<dbReference type="AlphaFoldDB" id="A0A914UV42"/>
<dbReference type="Proteomes" id="UP000887566">
    <property type="component" value="Unplaced"/>
</dbReference>
<sequence length="208" mass="22901">MDVNYQTAGLCNSYMVQVIKNDVQEYSLRSVNAKRFCGFLTDQWTIIVVSDTCSLPQSQGTTSTTTPITTTPITSCATGWTNSISNSSKSFCLVTTKATWFNALMNCQNIAAQGTLATISNAFEQSQLNSIVYEHQAPCPDTWIGANDINQLGNFQWSDGQPLVYTNWEPGQPDLNNRCTAAQLQTNGQWITEPCGVDNCFVCQKYTA</sequence>
<evidence type="ECO:0000313" key="3">
    <source>
        <dbReference type="WBParaSite" id="PSAMB.scaffold1289size33336.g12133.t1"/>
    </source>
</evidence>
<dbReference type="InterPro" id="IPR050111">
    <property type="entry name" value="C-type_lectin/snaclec_domain"/>
</dbReference>
<dbReference type="SMART" id="SM00034">
    <property type="entry name" value="CLECT"/>
    <property type="match status" value="1"/>
</dbReference>
<dbReference type="InterPro" id="IPR016186">
    <property type="entry name" value="C-type_lectin-like/link_sf"/>
</dbReference>
<dbReference type="WBParaSite" id="PSAMB.scaffold1289size33336.g12133.t1">
    <property type="protein sequence ID" value="PSAMB.scaffold1289size33336.g12133.t1"/>
    <property type="gene ID" value="PSAMB.scaffold1289size33336.g12133"/>
</dbReference>
<evidence type="ECO:0000313" key="2">
    <source>
        <dbReference type="Proteomes" id="UP000887566"/>
    </source>
</evidence>
<organism evidence="2 3">
    <name type="scientific">Plectus sambesii</name>
    <dbReference type="NCBI Taxonomy" id="2011161"/>
    <lineage>
        <taxon>Eukaryota</taxon>
        <taxon>Metazoa</taxon>
        <taxon>Ecdysozoa</taxon>
        <taxon>Nematoda</taxon>
        <taxon>Chromadorea</taxon>
        <taxon>Plectida</taxon>
        <taxon>Plectina</taxon>
        <taxon>Plectoidea</taxon>
        <taxon>Plectidae</taxon>
        <taxon>Plectus</taxon>
    </lineage>
</organism>
<keyword evidence="2" id="KW-1185">Reference proteome</keyword>
<dbReference type="Gene3D" id="3.10.100.10">
    <property type="entry name" value="Mannose-Binding Protein A, subunit A"/>
    <property type="match status" value="1"/>
</dbReference>
<proteinExistence type="predicted"/>
<accession>A0A914UV42</accession>
<dbReference type="PROSITE" id="PS50041">
    <property type="entry name" value="C_TYPE_LECTIN_2"/>
    <property type="match status" value="1"/>
</dbReference>
<reference evidence="3" key="1">
    <citation type="submission" date="2022-11" db="UniProtKB">
        <authorList>
            <consortium name="WormBaseParasite"/>
        </authorList>
    </citation>
    <scope>IDENTIFICATION</scope>
</reference>
<dbReference type="InterPro" id="IPR001304">
    <property type="entry name" value="C-type_lectin-like"/>
</dbReference>
<feature type="domain" description="C-type lectin" evidence="1">
    <location>
        <begin position="86"/>
        <end position="204"/>
    </location>
</feature>
<protein>
    <submittedName>
        <fullName evidence="3">C-type lectin domain-containing protein</fullName>
    </submittedName>
</protein>